<comment type="cofactor">
    <cofactor evidence="1">
        <name>Mg(2+)</name>
        <dbReference type="ChEBI" id="CHEBI:18420"/>
    </cofactor>
</comment>
<dbReference type="EC" id="3.6.1.22" evidence="4"/>
<keyword evidence="7" id="KW-0460">Magnesium</keyword>
<dbReference type="STRING" id="1732.SAMN02910417_00297"/>
<dbReference type="GO" id="GO:0035529">
    <property type="term" value="F:NADH pyrophosphatase activity"/>
    <property type="evidence" value="ECO:0007669"/>
    <property type="project" value="TreeGrafter"/>
</dbReference>
<protein>
    <recommendedName>
        <fullName evidence="4">NAD(+) diphosphatase</fullName>
        <ecNumber evidence="4">3.6.1.22</ecNumber>
    </recommendedName>
</protein>
<dbReference type="AlphaFoldDB" id="A0A1G6A5R9"/>
<dbReference type="InterPro" id="IPR020084">
    <property type="entry name" value="NUDIX_hydrolase_CS"/>
</dbReference>
<keyword evidence="12" id="KW-1185">Reference proteome</keyword>
<evidence type="ECO:0000256" key="4">
    <source>
        <dbReference type="ARBA" id="ARBA00012381"/>
    </source>
</evidence>
<dbReference type="GO" id="GO:0019677">
    <property type="term" value="P:NAD+ catabolic process"/>
    <property type="evidence" value="ECO:0007669"/>
    <property type="project" value="TreeGrafter"/>
</dbReference>
<dbReference type="Gene3D" id="3.90.79.10">
    <property type="entry name" value="Nucleoside Triphosphate Pyrophosphohydrolase"/>
    <property type="match status" value="1"/>
</dbReference>
<evidence type="ECO:0000256" key="7">
    <source>
        <dbReference type="ARBA" id="ARBA00022842"/>
    </source>
</evidence>
<dbReference type="InterPro" id="IPR015797">
    <property type="entry name" value="NUDIX_hydrolase-like_dom_sf"/>
</dbReference>
<evidence type="ECO:0000256" key="5">
    <source>
        <dbReference type="ARBA" id="ARBA00022723"/>
    </source>
</evidence>
<evidence type="ECO:0000259" key="10">
    <source>
        <dbReference type="PROSITE" id="PS51462"/>
    </source>
</evidence>
<gene>
    <name evidence="11" type="ORF">SAMN02910417_00297</name>
</gene>
<feature type="domain" description="Nudix hydrolase" evidence="10">
    <location>
        <begin position="147"/>
        <end position="269"/>
    </location>
</feature>
<dbReference type="NCBIfam" id="NF001299">
    <property type="entry name" value="PRK00241.1"/>
    <property type="match status" value="1"/>
</dbReference>
<keyword evidence="6" id="KW-0378">Hydrolase</keyword>
<dbReference type="InterPro" id="IPR000086">
    <property type="entry name" value="NUDIX_hydrolase_dom"/>
</dbReference>
<dbReference type="Gene3D" id="3.90.79.20">
    <property type="match status" value="1"/>
</dbReference>
<evidence type="ECO:0000256" key="1">
    <source>
        <dbReference type="ARBA" id="ARBA00001946"/>
    </source>
</evidence>
<sequence>MIQDIYPHRLKNEYEPPEVIPEDAIIYHFHGMNVLVGDREGLHFPVKTDLVGDETLQFLFHIDETPCYLLESTKPVEIAGFSYSDLRHLRRKDLEKKHLVYGAFTAKHLAKWYEGNHFCGRCGHKMEHSKTERAMVCPSCAHVFYPQIMPAVIVGVINQDSLLLTRYREGYKYNALVAGFTEIGETAEECVRREVMEETGIKVKNIRYYKSQPWGFAQNLLLGYYCEVDGDDTIQMDTSELRYAQWVKREEIELQPDNFSLTNEMMCRFQNGQE</sequence>
<dbReference type="GO" id="GO:0046872">
    <property type="term" value="F:metal ion binding"/>
    <property type="evidence" value="ECO:0007669"/>
    <property type="project" value="UniProtKB-KW"/>
</dbReference>
<accession>A0A1G6A5R9</accession>
<dbReference type="InterPro" id="IPR049734">
    <property type="entry name" value="NudC-like_C"/>
</dbReference>
<comment type="cofactor">
    <cofactor evidence="2">
        <name>Zn(2+)</name>
        <dbReference type="ChEBI" id="CHEBI:29105"/>
    </cofactor>
</comment>
<dbReference type="OrthoDB" id="9787476at2"/>
<keyword evidence="5" id="KW-0479">Metal-binding</keyword>
<dbReference type="PANTHER" id="PTHR42904">
    <property type="entry name" value="NUDIX HYDROLASE, NUDC SUBFAMILY"/>
    <property type="match status" value="1"/>
</dbReference>
<dbReference type="GO" id="GO:0006742">
    <property type="term" value="P:NADP+ catabolic process"/>
    <property type="evidence" value="ECO:0007669"/>
    <property type="project" value="TreeGrafter"/>
</dbReference>
<keyword evidence="8" id="KW-0520">NAD</keyword>
<dbReference type="GO" id="GO:0005829">
    <property type="term" value="C:cytosol"/>
    <property type="evidence" value="ECO:0007669"/>
    <property type="project" value="TreeGrafter"/>
</dbReference>
<evidence type="ECO:0000313" key="12">
    <source>
        <dbReference type="Proteomes" id="UP000199228"/>
    </source>
</evidence>
<name>A0A1G6A5R9_EUBOX</name>
<evidence type="ECO:0000256" key="8">
    <source>
        <dbReference type="ARBA" id="ARBA00023027"/>
    </source>
</evidence>
<evidence type="ECO:0000256" key="3">
    <source>
        <dbReference type="ARBA" id="ARBA00009595"/>
    </source>
</evidence>
<evidence type="ECO:0000256" key="9">
    <source>
        <dbReference type="ARBA" id="ARBA00023679"/>
    </source>
</evidence>
<dbReference type="InterPro" id="IPR050241">
    <property type="entry name" value="NAD-cap_RNA_hydrolase_NudC"/>
</dbReference>
<reference evidence="11 12" key="1">
    <citation type="submission" date="2016-10" db="EMBL/GenBank/DDBJ databases">
        <authorList>
            <person name="de Groot N.N."/>
        </authorList>
    </citation>
    <scope>NUCLEOTIDE SEQUENCE [LARGE SCALE GENOMIC DNA]</scope>
    <source>
        <strain evidence="11 12">DSM 3217</strain>
    </source>
</reference>
<dbReference type="PROSITE" id="PS00893">
    <property type="entry name" value="NUDIX_BOX"/>
    <property type="match status" value="1"/>
</dbReference>
<comment type="similarity">
    <text evidence="3">Belongs to the Nudix hydrolase family. NudC subfamily.</text>
</comment>
<organism evidence="11 12">
    <name type="scientific">Eubacterium oxidoreducens</name>
    <dbReference type="NCBI Taxonomy" id="1732"/>
    <lineage>
        <taxon>Bacteria</taxon>
        <taxon>Bacillati</taxon>
        <taxon>Bacillota</taxon>
        <taxon>Clostridia</taxon>
        <taxon>Eubacteriales</taxon>
        <taxon>Eubacteriaceae</taxon>
        <taxon>Eubacterium</taxon>
    </lineage>
</organism>
<evidence type="ECO:0000256" key="2">
    <source>
        <dbReference type="ARBA" id="ARBA00001947"/>
    </source>
</evidence>
<dbReference type="Pfam" id="PF00293">
    <property type="entry name" value="NUDIX"/>
    <property type="match status" value="1"/>
</dbReference>
<dbReference type="PROSITE" id="PS51462">
    <property type="entry name" value="NUDIX"/>
    <property type="match status" value="1"/>
</dbReference>
<dbReference type="SUPFAM" id="SSF55811">
    <property type="entry name" value="Nudix"/>
    <property type="match status" value="1"/>
</dbReference>
<dbReference type="RefSeq" id="WP_090171446.1">
    <property type="nucleotide sequence ID" value="NZ_FMXR01000004.1"/>
</dbReference>
<evidence type="ECO:0000256" key="6">
    <source>
        <dbReference type="ARBA" id="ARBA00022801"/>
    </source>
</evidence>
<dbReference type="EMBL" id="FMXR01000004">
    <property type="protein sequence ID" value="SDB03787.1"/>
    <property type="molecule type" value="Genomic_DNA"/>
</dbReference>
<dbReference type="Pfam" id="PF09297">
    <property type="entry name" value="Zn_ribbon_NUD"/>
    <property type="match status" value="1"/>
</dbReference>
<proteinExistence type="inferred from homology"/>
<dbReference type="CDD" id="cd03429">
    <property type="entry name" value="NUDIX_NADH_pyrophosphatase_Nudt13"/>
    <property type="match status" value="1"/>
</dbReference>
<evidence type="ECO:0000313" key="11">
    <source>
        <dbReference type="EMBL" id="SDB03787.1"/>
    </source>
</evidence>
<dbReference type="Proteomes" id="UP000199228">
    <property type="component" value="Unassembled WGS sequence"/>
</dbReference>
<comment type="catalytic activity">
    <reaction evidence="9">
        <text>a 5'-end NAD(+)-phospho-ribonucleoside in mRNA + H2O = a 5'-end phospho-adenosine-phospho-ribonucleoside in mRNA + beta-nicotinamide D-ribonucleotide + 2 H(+)</text>
        <dbReference type="Rhea" id="RHEA:60876"/>
        <dbReference type="Rhea" id="RHEA-COMP:15698"/>
        <dbReference type="Rhea" id="RHEA-COMP:15719"/>
        <dbReference type="ChEBI" id="CHEBI:14649"/>
        <dbReference type="ChEBI" id="CHEBI:15377"/>
        <dbReference type="ChEBI" id="CHEBI:15378"/>
        <dbReference type="ChEBI" id="CHEBI:144029"/>
        <dbReference type="ChEBI" id="CHEBI:144051"/>
    </reaction>
    <physiologicalReaction direction="left-to-right" evidence="9">
        <dbReference type="Rhea" id="RHEA:60877"/>
    </physiologicalReaction>
</comment>
<dbReference type="PANTHER" id="PTHR42904:SF6">
    <property type="entry name" value="NAD-CAPPED RNA HYDROLASE NUDT12"/>
    <property type="match status" value="1"/>
</dbReference>
<dbReference type="InterPro" id="IPR015376">
    <property type="entry name" value="Znr_NADH_PPase"/>
</dbReference>